<dbReference type="OrthoDB" id="6622255at2"/>
<dbReference type="PATRIC" id="fig|89059.3.peg.2099"/>
<dbReference type="Gene3D" id="3.20.20.150">
    <property type="entry name" value="Divalent-metal-dependent TIM barrel enzymes"/>
    <property type="match status" value="1"/>
</dbReference>
<accession>A0A0R2JWH3</accession>
<dbReference type="AlphaFoldDB" id="A0A0R2JWH3"/>
<sequence length="298" mass="33282">MKDSIHKYFKLGTIQWMSHPTENVVDSIRRFARDDFFDALEVKTFPSAAERKAATEILGQSHLTVAYGAQPTLLGTKLNPNDLDEQNRAATETELLKGIDEAAMLGCKSLAFLAGHWVEETREKQLAQLAKTVGNLCAYGEQKGILIELELFDNDLDKKSLVGPAPLALKLAEEVRMKHSNFGLLVDLSHFPTMHETTQFVIQVLKPYITHLHIGNCVVKTGADYYGDIHPRFGFPGGSNDVAELVDFFEVLRVEGFFNAKKPYIMSFEVKPYPGEDAEVVIANTKRVINRAWALVAD</sequence>
<dbReference type="Proteomes" id="UP000051491">
    <property type="component" value="Unassembled WGS sequence"/>
</dbReference>
<gene>
    <name evidence="2" type="ORF">IV43_GL001981</name>
</gene>
<comment type="caution">
    <text evidence="2">The sequence shown here is derived from an EMBL/GenBank/DDBJ whole genome shotgun (WGS) entry which is preliminary data.</text>
</comment>
<organism evidence="2 3">
    <name type="scientific">Ligilactobacillus acidipiscis</name>
    <dbReference type="NCBI Taxonomy" id="89059"/>
    <lineage>
        <taxon>Bacteria</taxon>
        <taxon>Bacillati</taxon>
        <taxon>Bacillota</taxon>
        <taxon>Bacilli</taxon>
        <taxon>Lactobacillales</taxon>
        <taxon>Lactobacillaceae</taxon>
        <taxon>Ligilactobacillus</taxon>
    </lineage>
</organism>
<protein>
    <submittedName>
        <fullName evidence="2">Xylose isomerase</fullName>
    </submittedName>
</protein>
<evidence type="ECO:0000313" key="2">
    <source>
        <dbReference type="EMBL" id="KRN81323.1"/>
    </source>
</evidence>
<reference evidence="2 3" key="1">
    <citation type="journal article" date="2015" name="Genome Announc.">
        <title>Expanding the biotechnology potential of lactobacilli through comparative genomics of 213 strains and associated genera.</title>
        <authorList>
            <person name="Sun Z."/>
            <person name="Harris H.M."/>
            <person name="McCann A."/>
            <person name="Guo C."/>
            <person name="Argimon S."/>
            <person name="Zhang W."/>
            <person name="Yang X."/>
            <person name="Jeffery I.B."/>
            <person name="Cooney J.C."/>
            <person name="Kagawa T.F."/>
            <person name="Liu W."/>
            <person name="Song Y."/>
            <person name="Salvetti E."/>
            <person name="Wrobel A."/>
            <person name="Rasinkangas P."/>
            <person name="Parkhill J."/>
            <person name="Rea M.C."/>
            <person name="O'Sullivan O."/>
            <person name="Ritari J."/>
            <person name="Douillard F.P."/>
            <person name="Paul Ross R."/>
            <person name="Yang R."/>
            <person name="Briner A.E."/>
            <person name="Felis G.E."/>
            <person name="de Vos W.M."/>
            <person name="Barrangou R."/>
            <person name="Klaenhammer T.R."/>
            <person name="Caufield P.W."/>
            <person name="Cui Y."/>
            <person name="Zhang H."/>
            <person name="O'Toole P.W."/>
        </authorList>
    </citation>
    <scope>NUCLEOTIDE SEQUENCE [LARGE SCALE GENOMIC DNA]</scope>
    <source>
        <strain evidence="2 3">DSM 15353</strain>
    </source>
</reference>
<dbReference type="Pfam" id="PF01261">
    <property type="entry name" value="AP_endonuc_2"/>
    <property type="match status" value="1"/>
</dbReference>
<dbReference type="InterPro" id="IPR036237">
    <property type="entry name" value="Xyl_isomerase-like_sf"/>
</dbReference>
<dbReference type="RefSeq" id="WP_010498606.1">
    <property type="nucleotide sequence ID" value="NZ_JQBK01000073.1"/>
</dbReference>
<dbReference type="InterPro" id="IPR013022">
    <property type="entry name" value="Xyl_isomerase-like_TIM-brl"/>
</dbReference>
<feature type="domain" description="Xylose isomerase-like TIM barrel" evidence="1">
    <location>
        <begin position="48"/>
        <end position="257"/>
    </location>
</feature>
<dbReference type="SUPFAM" id="SSF51658">
    <property type="entry name" value="Xylose isomerase-like"/>
    <property type="match status" value="1"/>
</dbReference>
<dbReference type="EMBL" id="JQBK01000073">
    <property type="protein sequence ID" value="KRN81323.1"/>
    <property type="molecule type" value="Genomic_DNA"/>
</dbReference>
<evidence type="ECO:0000313" key="3">
    <source>
        <dbReference type="Proteomes" id="UP000051491"/>
    </source>
</evidence>
<evidence type="ECO:0000259" key="1">
    <source>
        <dbReference type="Pfam" id="PF01261"/>
    </source>
</evidence>
<dbReference type="GO" id="GO:0016853">
    <property type="term" value="F:isomerase activity"/>
    <property type="evidence" value="ECO:0007669"/>
    <property type="project" value="UniProtKB-KW"/>
</dbReference>
<keyword evidence="2" id="KW-0413">Isomerase</keyword>
<proteinExistence type="predicted"/>
<name>A0A0R2JWH3_9LACO</name>